<feature type="transmembrane region" description="Helical" evidence="1">
    <location>
        <begin position="55"/>
        <end position="75"/>
    </location>
</feature>
<proteinExistence type="predicted"/>
<dbReference type="EMBL" id="LWDX02023932">
    <property type="protein sequence ID" value="OEL31202.1"/>
    <property type="molecule type" value="Genomic_DNA"/>
</dbReference>
<keyword evidence="3" id="KW-1185">Reference proteome</keyword>
<organism evidence="2 3">
    <name type="scientific">Dichanthelium oligosanthes</name>
    <dbReference type="NCBI Taxonomy" id="888268"/>
    <lineage>
        <taxon>Eukaryota</taxon>
        <taxon>Viridiplantae</taxon>
        <taxon>Streptophyta</taxon>
        <taxon>Embryophyta</taxon>
        <taxon>Tracheophyta</taxon>
        <taxon>Spermatophyta</taxon>
        <taxon>Magnoliopsida</taxon>
        <taxon>Liliopsida</taxon>
        <taxon>Poales</taxon>
        <taxon>Poaceae</taxon>
        <taxon>PACMAD clade</taxon>
        <taxon>Panicoideae</taxon>
        <taxon>Panicodae</taxon>
        <taxon>Paniceae</taxon>
        <taxon>Dichantheliinae</taxon>
        <taxon>Dichanthelium</taxon>
    </lineage>
</organism>
<evidence type="ECO:0000256" key="1">
    <source>
        <dbReference type="SAM" id="Phobius"/>
    </source>
</evidence>
<keyword evidence="1" id="KW-0812">Transmembrane</keyword>
<dbReference type="Proteomes" id="UP000095767">
    <property type="component" value="Unassembled WGS sequence"/>
</dbReference>
<accession>A0A1E5W1F7</accession>
<evidence type="ECO:0000313" key="3">
    <source>
        <dbReference type="Proteomes" id="UP000095767"/>
    </source>
</evidence>
<name>A0A1E5W1F7_9POAL</name>
<protein>
    <submittedName>
        <fullName evidence="2">Uncharacterized protein</fullName>
    </submittedName>
</protein>
<keyword evidence="1" id="KW-1133">Transmembrane helix</keyword>
<dbReference type="AlphaFoldDB" id="A0A1E5W1F7"/>
<feature type="transmembrane region" description="Helical" evidence="1">
    <location>
        <begin position="25"/>
        <end position="43"/>
    </location>
</feature>
<evidence type="ECO:0000313" key="2">
    <source>
        <dbReference type="EMBL" id="OEL31202.1"/>
    </source>
</evidence>
<comment type="caution">
    <text evidence="2">The sequence shown here is derived from an EMBL/GenBank/DDBJ whole genome shotgun (WGS) entry which is preliminary data.</text>
</comment>
<gene>
    <name evidence="2" type="ORF">BAE44_0007783</name>
</gene>
<reference evidence="2 3" key="1">
    <citation type="submission" date="2016-09" db="EMBL/GenBank/DDBJ databases">
        <title>The draft genome of Dichanthelium oligosanthes: A C3 panicoid grass species.</title>
        <authorList>
            <person name="Studer A.J."/>
            <person name="Schnable J.C."/>
            <person name="Brutnell T.P."/>
        </authorList>
    </citation>
    <scope>NUCLEOTIDE SEQUENCE [LARGE SCALE GENOMIC DNA]</scope>
    <source>
        <strain evidence="3">cv. Kellogg 1175</strain>
        <tissue evidence="2">Leaf</tissue>
    </source>
</reference>
<keyword evidence="1" id="KW-0472">Membrane</keyword>
<dbReference type="OrthoDB" id="696414at2759"/>
<sequence>MAYVPRPDDGAVIGAGALDHVLRRFLHAGRILATGGSLVVTYATVSNTTENAEHALVALVLLLLGVLLIMLSPVANQFPGAARVSAAVTDAVLFYFFAPGNN</sequence>